<dbReference type="PANTHER" id="PTHR30204:SF92">
    <property type="entry name" value="HTH-TYPE TRANSCRIPTIONAL REGULATOR ZNTR"/>
    <property type="match status" value="1"/>
</dbReference>
<dbReference type="SUPFAM" id="SSF46955">
    <property type="entry name" value="Putative DNA-binding domain"/>
    <property type="match status" value="1"/>
</dbReference>
<evidence type="ECO:0000256" key="8">
    <source>
        <dbReference type="SAM" id="MobiDB-lite"/>
    </source>
</evidence>
<proteinExistence type="predicted"/>
<keyword evidence="2" id="KW-0475">Mercuric resistance</keyword>
<dbReference type="PROSITE" id="PS00552">
    <property type="entry name" value="HTH_MERR_1"/>
    <property type="match status" value="1"/>
</dbReference>
<feature type="region of interest" description="Disordered" evidence="8">
    <location>
        <begin position="165"/>
        <end position="188"/>
    </location>
</feature>
<dbReference type="GO" id="GO:0045340">
    <property type="term" value="F:mercury ion binding"/>
    <property type="evidence" value="ECO:0007669"/>
    <property type="project" value="InterPro"/>
</dbReference>
<dbReference type="Proteomes" id="UP000325273">
    <property type="component" value="Unassembled WGS sequence"/>
</dbReference>
<dbReference type="PANTHER" id="PTHR30204">
    <property type="entry name" value="REDOX-CYCLING DRUG-SENSING TRANSCRIPTIONAL ACTIVATOR SOXR"/>
    <property type="match status" value="1"/>
</dbReference>
<dbReference type="CDD" id="cd04783">
    <property type="entry name" value="HTH_MerR1"/>
    <property type="match status" value="1"/>
</dbReference>
<dbReference type="InterPro" id="IPR009061">
    <property type="entry name" value="DNA-bd_dom_put_sf"/>
</dbReference>
<dbReference type="GO" id="GO:0046689">
    <property type="term" value="P:response to mercury ion"/>
    <property type="evidence" value="ECO:0007669"/>
    <property type="project" value="UniProtKB-KW"/>
</dbReference>
<evidence type="ECO:0000256" key="7">
    <source>
        <dbReference type="ARBA" id="ARBA00024874"/>
    </source>
</evidence>
<reference evidence="10 11" key="1">
    <citation type="submission" date="2019-08" db="EMBL/GenBank/DDBJ databases">
        <title>Paraburkholderia sp. DCY113.</title>
        <authorList>
            <person name="Kang J."/>
        </authorList>
    </citation>
    <scope>NUCLEOTIDE SEQUENCE [LARGE SCALE GENOMIC DNA]</scope>
    <source>
        <strain evidence="10 11">DCY113</strain>
    </source>
</reference>
<dbReference type="InterPro" id="IPR015358">
    <property type="entry name" value="Tscrpt_reg_MerR_DNA-bd"/>
</dbReference>
<sequence length="188" mass="21147">MQEMTIGRLAEAAEVNVETVRYYQRRGLLPVPRRPTGGIRQYPAHVLRRLRFIKRSQPLGFSLDEVEALLSLHDGQTCRAARAIAEHRLADVRQRMQDLSRLEAALTTLVHRCSTSKGKMSCPLIDTLMDGGELTREHISPGVPAQHTPAPHNRDRANECNEFGAQQPARAIPATATREVQSFRHRDV</sequence>
<dbReference type="InterPro" id="IPR000551">
    <property type="entry name" value="MerR-type_HTH_dom"/>
</dbReference>
<dbReference type="RefSeq" id="WP_149672830.1">
    <property type="nucleotide sequence ID" value="NZ_VTUZ01000020.1"/>
</dbReference>
<evidence type="ECO:0000256" key="2">
    <source>
        <dbReference type="ARBA" id="ARBA00022466"/>
    </source>
</evidence>
<dbReference type="NCBIfam" id="TIGR02051">
    <property type="entry name" value="MerR"/>
    <property type="match status" value="1"/>
</dbReference>
<evidence type="ECO:0000256" key="1">
    <source>
        <dbReference type="ARBA" id="ARBA00017146"/>
    </source>
</evidence>
<dbReference type="Gene3D" id="1.10.1660.10">
    <property type="match status" value="1"/>
</dbReference>
<evidence type="ECO:0000256" key="4">
    <source>
        <dbReference type="ARBA" id="ARBA00023015"/>
    </source>
</evidence>
<dbReference type="PROSITE" id="PS50937">
    <property type="entry name" value="HTH_MERR_2"/>
    <property type="match status" value="1"/>
</dbReference>
<evidence type="ECO:0000313" key="10">
    <source>
        <dbReference type="EMBL" id="KAA1006179.1"/>
    </source>
</evidence>
<comment type="caution">
    <text evidence="10">The sequence shown here is derived from an EMBL/GenBank/DDBJ whole genome shotgun (WGS) entry which is preliminary data.</text>
</comment>
<name>A0A5B0GTI6_9BURK</name>
<dbReference type="PRINTS" id="PR00040">
    <property type="entry name" value="HTHMERR"/>
</dbReference>
<keyword evidence="5" id="KW-0238">DNA-binding</keyword>
<organism evidence="10 11">
    <name type="scientific">Paraburkholderia panacisoli</name>
    <dbReference type="NCBI Taxonomy" id="2603818"/>
    <lineage>
        <taxon>Bacteria</taxon>
        <taxon>Pseudomonadati</taxon>
        <taxon>Pseudomonadota</taxon>
        <taxon>Betaproteobacteria</taxon>
        <taxon>Burkholderiales</taxon>
        <taxon>Burkholderiaceae</taxon>
        <taxon>Paraburkholderia</taxon>
    </lineage>
</organism>
<comment type="function">
    <text evidence="7">Mediates the mercuric-dependent induction of mercury resistance operon. In the absence of mercury MerR represses transcription by binding tightly to the mer operator region; when mercury is present the dimeric complex binds a single ion and becomes a potent transcriptional activator, while remaining bound to the mer site.</text>
</comment>
<dbReference type="InterPro" id="IPR047057">
    <property type="entry name" value="MerR_fam"/>
</dbReference>
<keyword evidence="4" id="KW-0805">Transcription regulation</keyword>
<evidence type="ECO:0000313" key="11">
    <source>
        <dbReference type="Proteomes" id="UP000325273"/>
    </source>
</evidence>
<gene>
    <name evidence="10" type="primary">merR</name>
    <name evidence="10" type="ORF">FVF58_26690</name>
</gene>
<protein>
    <recommendedName>
        <fullName evidence="1">Mercuric resistance operon regulatory protein</fullName>
    </recommendedName>
</protein>
<dbReference type="EMBL" id="VTUZ01000020">
    <property type="protein sequence ID" value="KAA1006179.1"/>
    <property type="molecule type" value="Genomic_DNA"/>
</dbReference>
<evidence type="ECO:0000256" key="6">
    <source>
        <dbReference type="ARBA" id="ARBA00023163"/>
    </source>
</evidence>
<dbReference type="SMART" id="SM00422">
    <property type="entry name" value="HTH_MERR"/>
    <property type="match status" value="1"/>
</dbReference>
<feature type="domain" description="HTH merR-type" evidence="9">
    <location>
        <begin position="3"/>
        <end position="72"/>
    </location>
</feature>
<keyword evidence="11" id="KW-1185">Reference proteome</keyword>
<accession>A0A5B0GTI6</accession>
<dbReference type="Pfam" id="PF00376">
    <property type="entry name" value="MerR"/>
    <property type="match status" value="1"/>
</dbReference>
<keyword evidence="3" id="KW-0476">Mercury</keyword>
<keyword evidence="6" id="KW-0804">Transcription</keyword>
<evidence type="ECO:0000259" key="9">
    <source>
        <dbReference type="PROSITE" id="PS50937"/>
    </source>
</evidence>
<evidence type="ECO:0000256" key="3">
    <source>
        <dbReference type="ARBA" id="ARBA00022914"/>
    </source>
</evidence>
<dbReference type="AlphaFoldDB" id="A0A5B0GTI6"/>
<dbReference type="InterPro" id="IPR011794">
    <property type="entry name" value="MerR"/>
</dbReference>
<evidence type="ECO:0000256" key="5">
    <source>
        <dbReference type="ARBA" id="ARBA00023125"/>
    </source>
</evidence>
<dbReference type="GO" id="GO:0003677">
    <property type="term" value="F:DNA binding"/>
    <property type="evidence" value="ECO:0007669"/>
    <property type="project" value="UniProtKB-KW"/>
</dbReference>
<dbReference type="GO" id="GO:0003700">
    <property type="term" value="F:DNA-binding transcription factor activity"/>
    <property type="evidence" value="ECO:0007669"/>
    <property type="project" value="InterPro"/>
</dbReference>
<dbReference type="Pfam" id="PF09278">
    <property type="entry name" value="MerR-DNA-bind"/>
    <property type="match status" value="1"/>
</dbReference>